<proteinExistence type="predicted"/>
<sequence length="91" mass="10506">MDLKVTLNKVTARALLFLIFVSLRLLSLEKLAILFLPFILVNDSTSFLLNIGLIPIAFLLLVMVSLIKFGILLRDKVYYIFKRSRSRNYDV</sequence>
<feature type="transmembrane region" description="Helical" evidence="1">
    <location>
        <begin position="12"/>
        <end position="41"/>
    </location>
</feature>
<organism evidence="2 3">
    <name type="scientific">Stygiolobus azoricus</name>
    <dbReference type="NCBI Taxonomy" id="41675"/>
    <lineage>
        <taxon>Archaea</taxon>
        <taxon>Thermoproteota</taxon>
        <taxon>Thermoprotei</taxon>
        <taxon>Sulfolobales</taxon>
        <taxon>Sulfolobaceae</taxon>
        <taxon>Stygiolobus</taxon>
    </lineage>
</organism>
<dbReference type="AlphaFoldDB" id="A0A650CPE1"/>
<keyword evidence="1" id="KW-0812">Transmembrane</keyword>
<dbReference type="KEGG" id="sazo:D1868_06290"/>
<evidence type="ECO:0000313" key="3">
    <source>
        <dbReference type="Proteomes" id="UP000423396"/>
    </source>
</evidence>
<evidence type="ECO:0000313" key="2">
    <source>
        <dbReference type="EMBL" id="QGR19643.1"/>
    </source>
</evidence>
<keyword evidence="1" id="KW-1133">Transmembrane helix</keyword>
<feature type="transmembrane region" description="Helical" evidence="1">
    <location>
        <begin position="47"/>
        <end position="73"/>
    </location>
</feature>
<protein>
    <submittedName>
        <fullName evidence="2">Uncharacterized protein</fullName>
    </submittedName>
</protein>
<reference evidence="2 3" key="1">
    <citation type="submission" date="2019-10" db="EMBL/GenBank/DDBJ databases">
        <title>Genome Sequences from Six Type Strain Members of the Archaeal Family Sulfolobaceae: Acidianus ambivalens, Acidianus infernus, Metallosphaera prunae, Stygiolobus azoricus, Sulfolobus metallicus, and Sulfurisphaera ohwakuensis.</title>
        <authorList>
            <person name="Counts J.A."/>
            <person name="Kelly R.M."/>
        </authorList>
    </citation>
    <scope>NUCLEOTIDE SEQUENCE [LARGE SCALE GENOMIC DNA]</scope>
    <source>
        <strain evidence="2 3">FC6</strain>
    </source>
</reference>
<dbReference type="Proteomes" id="UP000423396">
    <property type="component" value="Chromosome"/>
</dbReference>
<keyword evidence="3" id="KW-1185">Reference proteome</keyword>
<evidence type="ECO:0000256" key="1">
    <source>
        <dbReference type="SAM" id="Phobius"/>
    </source>
</evidence>
<keyword evidence="1" id="KW-0472">Membrane</keyword>
<name>A0A650CPE1_9CREN</name>
<gene>
    <name evidence="2" type="ORF">D1868_06290</name>
</gene>
<dbReference type="EMBL" id="CP045483">
    <property type="protein sequence ID" value="QGR19643.1"/>
    <property type="molecule type" value="Genomic_DNA"/>
</dbReference>
<accession>A0A650CPE1</accession>